<gene>
    <name evidence="2" type="ORF">QBC37DRAFT_430026</name>
</gene>
<evidence type="ECO:0008006" key="4">
    <source>
        <dbReference type="Google" id="ProtNLM"/>
    </source>
</evidence>
<dbReference type="Gene3D" id="1.20.120.1020">
    <property type="entry name" value="Prion-inhibition and propagation, HeLo domain"/>
    <property type="match status" value="1"/>
</dbReference>
<evidence type="ECO:0000313" key="3">
    <source>
        <dbReference type="Proteomes" id="UP001301769"/>
    </source>
</evidence>
<keyword evidence="3" id="KW-1185">Reference proteome</keyword>
<dbReference type="Proteomes" id="UP001301769">
    <property type="component" value="Unassembled WGS sequence"/>
</dbReference>
<dbReference type="SUPFAM" id="SSF56112">
    <property type="entry name" value="Protein kinase-like (PK-like)"/>
    <property type="match status" value="1"/>
</dbReference>
<dbReference type="PANTHER" id="PTHR37542">
    <property type="entry name" value="HELO DOMAIN-CONTAINING PROTEIN-RELATED"/>
    <property type="match status" value="1"/>
</dbReference>
<proteinExistence type="predicted"/>
<comment type="caution">
    <text evidence="2">The sequence shown here is derived from an EMBL/GenBank/DDBJ whole genome shotgun (WGS) entry which is preliminary data.</text>
</comment>
<evidence type="ECO:0000313" key="2">
    <source>
        <dbReference type="EMBL" id="KAK4209647.1"/>
    </source>
</evidence>
<dbReference type="InterPro" id="IPR038305">
    <property type="entry name" value="HeLo_sf"/>
</dbReference>
<feature type="compositionally biased region" description="Polar residues" evidence="1">
    <location>
        <begin position="122"/>
        <end position="147"/>
    </location>
</feature>
<dbReference type="InterPro" id="IPR011009">
    <property type="entry name" value="Kinase-like_dom_sf"/>
</dbReference>
<feature type="region of interest" description="Disordered" evidence="1">
    <location>
        <begin position="122"/>
        <end position="166"/>
    </location>
</feature>
<dbReference type="AlphaFoldDB" id="A0AAN7B4G3"/>
<reference evidence="2" key="1">
    <citation type="journal article" date="2023" name="Mol. Phylogenet. Evol.">
        <title>Genome-scale phylogeny and comparative genomics of the fungal order Sordariales.</title>
        <authorList>
            <person name="Hensen N."/>
            <person name="Bonometti L."/>
            <person name="Westerberg I."/>
            <person name="Brannstrom I.O."/>
            <person name="Guillou S."/>
            <person name="Cros-Aarteil S."/>
            <person name="Calhoun S."/>
            <person name="Haridas S."/>
            <person name="Kuo A."/>
            <person name="Mondo S."/>
            <person name="Pangilinan J."/>
            <person name="Riley R."/>
            <person name="LaButti K."/>
            <person name="Andreopoulos B."/>
            <person name="Lipzen A."/>
            <person name="Chen C."/>
            <person name="Yan M."/>
            <person name="Daum C."/>
            <person name="Ng V."/>
            <person name="Clum A."/>
            <person name="Steindorff A."/>
            <person name="Ohm R.A."/>
            <person name="Martin F."/>
            <person name="Silar P."/>
            <person name="Natvig D.O."/>
            <person name="Lalanne C."/>
            <person name="Gautier V."/>
            <person name="Ament-Velasquez S.L."/>
            <person name="Kruys A."/>
            <person name="Hutchinson M.I."/>
            <person name="Powell A.J."/>
            <person name="Barry K."/>
            <person name="Miller A.N."/>
            <person name="Grigoriev I.V."/>
            <person name="Debuchy R."/>
            <person name="Gladieux P."/>
            <person name="Hiltunen Thoren M."/>
            <person name="Johannesson H."/>
        </authorList>
    </citation>
    <scope>NUCLEOTIDE SEQUENCE</scope>
    <source>
        <strain evidence="2">PSN293</strain>
    </source>
</reference>
<dbReference type="EMBL" id="MU858198">
    <property type="protein sequence ID" value="KAK4209647.1"/>
    <property type="molecule type" value="Genomic_DNA"/>
</dbReference>
<evidence type="ECO:0000256" key="1">
    <source>
        <dbReference type="SAM" id="MobiDB-lite"/>
    </source>
</evidence>
<dbReference type="Gene3D" id="1.10.510.10">
    <property type="entry name" value="Transferase(Phosphotransferase) domain 1"/>
    <property type="match status" value="1"/>
</dbReference>
<organism evidence="2 3">
    <name type="scientific">Rhypophila decipiens</name>
    <dbReference type="NCBI Taxonomy" id="261697"/>
    <lineage>
        <taxon>Eukaryota</taxon>
        <taxon>Fungi</taxon>
        <taxon>Dikarya</taxon>
        <taxon>Ascomycota</taxon>
        <taxon>Pezizomycotina</taxon>
        <taxon>Sordariomycetes</taxon>
        <taxon>Sordariomycetidae</taxon>
        <taxon>Sordariales</taxon>
        <taxon>Naviculisporaceae</taxon>
        <taxon>Rhypophila</taxon>
    </lineage>
</organism>
<reference evidence="2" key="2">
    <citation type="submission" date="2023-05" db="EMBL/GenBank/DDBJ databases">
        <authorList>
            <consortium name="Lawrence Berkeley National Laboratory"/>
            <person name="Steindorff A."/>
            <person name="Hensen N."/>
            <person name="Bonometti L."/>
            <person name="Westerberg I."/>
            <person name="Brannstrom I.O."/>
            <person name="Guillou S."/>
            <person name="Cros-Aarteil S."/>
            <person name="Calhoun S."/>
            <person name="Haridas S."/>
            <person name="Kuo A."/>
            <person name="Mondo S."/>
            <person name="Pangilinan J."/>
            <person name="Riley R."/>
            <person name="Labutti K."/>
            <person name="Andreopoulos B."/>
            <person name="Lipzen A."/>
            <person name="Chen C."/>
            <person name="Yanf M."/>
            <person name="Daum C."/>
            <person name="Ng V."/>
            <person name="Clum A."/>
            <person name="Ohm R."/>
            <person name="Martin F."/>
            <person name="Silar P."/>
            <person name="Natvig D."/>
            <person name="Lalanne C."/>
            <person name="Gautier V."/>
            <person name="Ament-Velasquez S.L."/>
            <person name="Kruys A."/>
            <person name="Hutchinson M.I."/>
            <person name="Powell A.J."/>
            <person name="Barry K."/>
            <person name="Miller A.N."/>
            <person name="Grigoriev I.V."/>
            <person name="Debuchy R."/>
            <person name="Gladieux P."/>
            <person name="Thoren M.H."/>
            <person name="Johannesson H."/>
        </authorList>
    </citation>
    <scope>NUCLEOTIDE SEQUENCE</scope>
    <source>
        <strain evidence="2">PSN293</strain>
    </source>
</reference>
<accession>A0AAN7B4G3</accession>
<dbReference type="PANTHER" id="PTHR37542:SF3">
    <property type="entry name" value="PRION-INHIBITION AND PROPAGATION HELO DOMAIN-CONTAINING PROTEIN"/>
    <property type="match status" value="1"/>
</dbReference>
<protein>
    <recommendedName>
        <fullName evidence="4">Protein kinase domain-containing protein</fullName>
    </recommendedName>
</protein>
<name>A0AAN7B4G3_9PEZI</name>
<sequence>MEATVVIEILRDTYALVEFVQQTAHTIRHHEDERDDLDLKFEFQSLRLKQYYDRFTAKNEDATASGSTGTFKLQDIPKKNLELVHRCLTKLQKILAEYKDAAYKDQEYRQQTISGTDRHFQAVQQSPGSNSGISHATPSDGDTTSNAPKDLQPGTERSDHKTTKSSGWGWNLFGRRRGKTVKRVSRTKDKVVKGIDWLFEKDKLESLLVAFTAWNDELERNIPYILSGTSESLGLWEDGNSIFGVHVRLQQVSRRLENAPEGHWAPPEEQPMPWEKAETEMKAPRVLLEYKVGPSDKMVYAQQLAWLLRATGNHKFNTLPFIGFAPDPGQPRYVFLFDYPRASTADKPTSLQQVILSNKPVFRMSLKDRFHVARTIAASIGAFHADGWFHKSIRSHAIKFFFKPDGSCDFRNPCLTEFESSRPEGGQSLLLTTATKEQTINQSGTVKDPERDVYLHPDRALDPPKPFTRIYDIFSLGVVLLEIGLWQTAKGIYDEVLPQIPGGTGNVTAKAMQAAFLQQAKTRLEHRMGTTYREAVEDCLGGSMEKYIGSPGFSIEYRNRIVSKVDIEKLMESD</sequence>